<evidence type="ECO:0000313" key="3">
    <source>
        <dbReference type="Proteomes" id="UP000265520"/>
    </source>
</evidence>
<feature type="compositionally biased region" description="Basic and acidic residues" evidence="1">
    <location>
        <begin position="19"/>
        <end position="34"/>
    </location>
</feature>
<organism evidence="2 3">
    <name type="scientific">Trifolium medium</name>
    <dbReference type="NCBI Taxonomy" id="97028"/>
    <lineage>
        <taxon>Eukaryota</taxon>
        <taxon>Viridiplantae</taxon>
        <taxon>Streptophyta</taxon>
        <taxon>Embryophyta</taxon>
        <taxon>Tracheophyta</taxon>
        <taxon>Spermatophyta</taxon>
        <taxon>Magnoliopsida</taxon>
        <taxon>eudicotyledons</taxon>
        <taxon>Gunneridae</taxon>
        <taxon>Pentapetalae</taxon>
        <taxon>rosids</taxon>
        <taxon>fabids</taxon>
        <taxon>Fabales</taxon>
        <taxon>Fabaceae</taxon>
        <taxon>Papilionoideae</taxon>
        <taxon>50 kb inversion clade</taxon>
        <taxon>NPAAA clade</taxon>
        <taxon>Hologalegina</taxon>
        <taxon>IRL clade</taxon>
        <taxon>Trifolieae</taxon>
        <taxon>Trifolium</taxon>
    </lineage>
</organism>
<dbReference type="Proteomes" id="UP000265520">
    <property type="component" value="Unassembled WGS sequence"/>
</dbReference>
<reference evidence="2 3" key="1">
    <citation type="journal article" date="2018" name="Front. Plant Sci.">
        <title>Red Clover (Trifolium pratense) and Zigzag Clover (T. medium) - A Picture of Genomic Similarities and Differences.</title>
        <authorList>
            <person name="Dluhosova J."/>
            <person name="Istvanek J."/>
            <person name="Nedelnik J."/>
            <person name="Repkova J."/>
        </authorList>
    </citation>
    <scope>NUCLEOTIDE SEQUENCE [LARGE SCALE GENOMIC DNA]</scope>
    <source>
        <strain evidence="3">cv. 10/8</strain>
        <tissue evidence="2">Leaf</tissue>
    </source>
</reference>
<proteinExistence type="predicted"/>
<dbReference type="EMBL" id="LXQA011053734">
    <property type="protein sequence ID" value="MCI82882.1"/>
    <property type="molecule type" value="Genomic_DNA"/>
</dbReference>
<comment type="caution">
    <text evidence="2">The sequence shown here is derived from an EMBL/GenBank/DDBJ whole genome shotgun (WGS) entry which is preliminary data.</text>
</comment>
<feature type="region of interest" description="Disordered" evidence="1">
    <location>
        <begin position="1"/>
        <end position="63"/>
    </location>
</feature>
<dbReference type="AlphaFoldDB" id="A0A392V607"/>
<keyword evidence="3" id="KW-1185">Reference proteome</keyword>
<name>A0A392V607_9FABA</name>
<evidence type="ECO:0000313" key="2">
    <source>
        <dbReference type="EMBL" id="MCI82882.1"/>
    </source>
</evidence>
<protein>
    <submittedName>
        <fullName evidence="2">Uncharacterized protein</fullName>
    </submittedName>
</protein>
<sequence>HHYRPENQLKPPPPTVNQADDKAIEKTTAEDETRAGTVISGSREERGLDQPPRVRRWCCHERD</sequence>
<accession>A0A392V607</accession>
<feature type="non-terminal residue" evidence="2">
    <location>
        <position position="1"/>
    </location>
</feature>
<evidence type="ECO:0000256" key="1">
    <source>
        <dbReference type="SAM" id="MobiDB-lite"/>
    </source>
</evidence>